<proteinExistence type="predicted"/>
<gene>
    <name evidence="1" type="ORF">UFOVP421_9</name>
</gene>
<dbReference type="EMBL" id="LR796402">
    <property type="protein sequence ID" value="CAB4141886.1"/>
    <property type="molecule type" value="Genomic_DNA"/>
</dbReference>
<organism evidence="1">
    <name type="scientific">uncultured Caudovirales phage</name>
    <dbReference type="NCBI Taxonomy" id="2100421"/>
    <lineage>
        <taxon>Viruses</taxon>
        <taxon>Duplodnaviria</taxon>
        <taxon>Heunggongvirae</taxon>
        <taxon>Uroviricota</taxon>
        <taxon>Caudoviricetes</taxon>
        <taxon>Peduoviridae</taxon>
        <taxon>Maltschvirus</taxon>
        <taxon>Maltschvirus maltsch</taxon>
    </lineage>
</organism>
<name>A0A6J5MA17_9CAUD</name>
<sequence length="101" mass="11083">MSDIVERLRHHARVGDGWTRPDAAEAADEIERLRGSVIAARREGIEAAAQLVASMRTKAREASYAARDEADPDGDHDNRLIEDSADFLETAIRALLTEGGR</sequence>
<reference evidence="1" key="1">
    <citation type="submission" date="2020-04" db="EMBL/GenBank/DDBJ databases">
        <authorList>
            <person name="Chiriac C."/>
            <person name="Salcher M."/>
            <person name="Ghai R."/>
            <person name="Kavagutti S V."/>
        </authorList>
    </citation>
    <scope>NUCLEOTIDE SEQUENCE</scope>
</reference>
<evidence type="ECO:0000313" key="1">
    <source>
        <dbReference type="EMBL" id="CAB4141886.1"/>
    </source>
</evidence>
<protein>
    <submittedName>
        <fullName evidence="1">Uncharacterized protein</fullName>
    </submittedName>
</protein>
<accession>A0A6J5MA17</accession>